<keyword evidence="4" id="KW-0413">Isomerase</keyword>
<feature type="region of interest" description="Disordered" evidence="2">
    <location>
        <begin position="30"/>
        <end position="69"/>
    </location>
</feature>
<dbReference type="PROSITE" id="PS51352">
    <property type="entry name" value="THIOREDOXIN_2"/>
    <property type="match status" value="1"/>
</dbReference>
<evidence type="ECO:0000313" key="5">
    <source>
        <dbReference type="Proteomes" id="UP000186795"/>
    </source>
</evidence>
<dbReference type="CDD" id="cd02966">
    <property type="entry name" value="TlpA_like_family"/>
    <property type="match status" value="1"/>
</dbReference>
<dbReference type="AlphaFoldDB" id="A0A1N7J5G7"/>
<gene>
    <name evidence="4" type="ORF">SAMN05421790_101748</name>
</gene>
<dbReference type="OrthoDB" id="25753at2"/>
<name>A0A1N7J5G7_9BACL</name>
<dbReference type="EMBL" id="FTOD01000001">
    <property type="protein sequence ID" value="SIS44580.1"/>
    <property type="molecule type" value="Genomic_DNA"/>
</dbReference>
<dbReference type="InterPro" id="IPR000866">
    <property type="entry name" value="AhpC/TSA"/>
</dbReference>
<feature type="compositionally biased region" description="Basic and acidic residues" evidence="2">
    <location>
        <begin position="31"/>
        <end position="69"/>
    </location>
</feature>
<keyword evidence="5" id="KW-1185">Reference proteome</keyword>
<dbReference type="SUPFAM" id="SSF52833">
    <property type="entry name" value="Thioredoxin-like"/>
    <property type="match status" value="1"/>
</dbReference>
<feature type="domain" description="Thioredoxin" evidence="3">
    <location>
        <begin position="67"/>
        <end position="206"/>
    </location>
</feature>
<dbReference type="InterPro" id="IPR050553">
    <property type="entry name" value="Thioredoxin_ResA/DsbE_sf"/>
</dbReference>
<sequence length="206" mass="23020">MGHRWRNVLIGIVILAAIAGAIWKATDSGEDTEKAATDHSEQGKAGVAKEEKSGETRKTGATREVRSEEGFQAPDFTLNTLEGKKVTLSKNGGKPSLVNLWASWCPPCKVEMPHLQKAYEKYGDQVNFHMVNLTSLDNKDKMIDYIKDGKYTFPVLMDETGKVGEKYMAFSIPQTYIVDEKGQVIRKIMGAMTEEQLEEIMRELTS</sequence>
<dbReference type="GO" id="GO:0016853">
    <property type="term" value="F:isomerase activity"/>
    <property type="evidence" value="ECO:0007669"/>
    <property type="project" value="UniProtKB-KW"/>
</dbReference>
<evidence type="ECO:0000313" key="4">
    <source>
        <dbReference type="EMBL" id="SIS44580.1"/>
    </source>
</evidence>
<dbReference type="InterPro" id="IPR017937">
    <property type="entry name" value="Thioredoxin_CS"/>
</dbReference>
<evidence type="ECO:0000259" key="3">
    <source>
        <dbReference type="PROSITE" id="PS51352"/>
    </source>
</evidence>
<dbReference type="Pfam" id="PF00578">
    <property type="entry name" value="AhpC-TSA"/>
    <property type="match status" value="1"/>
</dbReference>
<dbReference type="Gene3D" id="3.40.30.10">
    <property type="entry name" value="Glutaredoxin"/>
    <property type="match status" value="1"/>
</dbReference>
<dbReference type="GO" id="GO:0016209">
    <property type="term" value="F:antioxidant activity"/>
    <property type="evidence" value="ECO:0007669"/>
    <property type="project" value="InterPro"/>
</dbReference>
<organism evidence="4 5">
    <name type="scientific">Kroppenstedtia eburnea</name>
    <dbReference type="NCBI Taxonomy" id="714067"/>
    <lineage>
        <taxon>Bacteria</taxon>
        <taxon>Bacillati</taxon>
        <taxon>Bacillota</taxon>
        <taxon>Bacilli</taxon>
        <taxon>Bacillales</taxon>
        <taxon>Thermoactinomycetaceae</taxon>
        <taxon>Kroppenstedtia</taxon>
    </lineage>
</organism>
<dbReference type="Proteomes" id="UP000186795">
    <property type="component" value="Unassembled WGS sequence"/>
</dbReference>
<dbReference type="RefSeq" id="WP_084189814.1">
    <property type="nucleotide sequence ID" value="NZ_CP048103.1"/>
</dbReference>
<proteinExistence type="predicted"/>
<evidence type="ECO:0000256" key="2">
    <source>
        <dbReference type="SAM" id="MobiDB-lite"/>
    </source>
</evidence>
<dbReference type="InterPro" id="IPR036249">
    <property type="entry name" value="Thioredoxin-like_sf"/>
</dbReference>
<reference evidence="5" key="1">
    <citation type="submission" date="2017-01" db="EMBL/GenBank/DDBJ databases">
        <authorList>
            <person name="Varghese N."/>
            <person name="Submissions S."/>
        </authorList>
    </citation>
    <scope>NUCLEOTIDE SEQUENCE [LARGE SCALE GENOMIC DNA]</scope>
    <source>
        <strain evidence="5">DSM 45196</strain>
    </source>
</reference>
<evidence type="ECO:0000256" key="1">
    <source>
        <dbReference type="ARBA" id="ARBA00023157"/>
    </source>
</evidence>
<accession>A0A1N7J5G7</accession>
<dbReference type="PROSITE" id="PS00194">
    <property type="entry name" value="THIOREDOXIN_1"/>
    <property type="match status" value="1"/>
</dbReference>
<keyword evidence="1" id="KW-1015">Disulfide bond</keyword>
<dbReference type="PANTHER" id="PTHR42852">
    <property type="entry name" value="THIOL:DISULFIDE INTERCHANGE PROTEIN DSBE"/>
    <property type="match status" value="1"/>
</dbReference>
<dbReference type="InterPro" id="IPR013766">
    <property type="entry name" value="Thioredoxin_domain"/>
</dbReference>
<protein>
    <submittedName>
        <fullName evidence="4">Thiol-disulfide isomerase or thioredoxin</fullName>
    </submittedName>
</protein>
<dbReference type="PANTHER" id="PTHR42852:SF17">
    <property type="entry name" value="THIOREDOXIN-LIKE PROTEIN HI_1115"/>
    <property type="match status" value="1"/>
</dbReference>
<dbReference type="GO" id="GO:0016491">
    <property type="term" value="F:oxidoreductase activity"/>
    <property type="evidence" value="ECO:0007669"/>
    <property type="project" value="InterPro"/>
</dbReference>